<keyword evidence="1 2" id="KW-0129">CBS domain</keyword>
<feature type="domain" description="CBS" evidence="5">
    <location>
        <begin position="93"/>
        <end position="149"/>
    </location>
</feature>
<dbReference type="SUPFAM" id="SSF54631">
    <property type="entry name" value="CBS-domain pair"/>
    <property type="match status" value="2"/>
</dbReference>
<name>A0ABC8AWH9_9NOCA</name>
<feature type="domain" description="CBS" evidence="5">
    <location>
        <begin position="220"/>
        <end position="280"/>
    </location>
</feature>
<reference evidence="6 7" key="1">
    <citation type="submission" date="2016-10" db="EMBL/GenBank/DDBJ databases">
        <title>Genome sequence of Nocardia seriolae strain EM150506, isolated from Anguila japonica.</title>
        <authorList>
            <person name="Han H.-J."/>
        </authorList>
    </citation>
    <scope>NUCLEOTIDE SEQUENCE [LARGE SCALE GENOMIC DNA]</scope>
    <source>
        <strain evidence="6 7">EM150506</strain>
    </source>
</reference>
<evidence type="ECO:0000256" key="3">
    <source>
        <dbReference type="SAM" id="MobiDB-lite"/>
    </source>
</evidence>
<dbReference type="InterPro" id="IPR046342">
    <property type="entry name" value="CBS_dom_sf"/>
</dbReference>
<evidence type="ECO:0000313" key="6">
    <source>
        <dbReference type="EMBL" id="APA98360.1"/>
    </source>
</evidence>
<dbReference type="PANTHER" id="PTHR43080:SF29">
    <property type="entry name" value="OS02G0818000 PROTEIN"/>
    <property type="match status" value="1"/>
</dbReference>
<feature type="domain" description="CBS" evidence="5">
    <location>
        <begin position="10"/>
        <end position="67"/>
    </location>
</feature>
<evidence type="ECO:0000259" key="5">
    <source>
        <dbReference type="PROSITE" id="PS51371"/>
    </source>
</evidence>
<dbReference type="Pfam" id="PF04972">
    <property type="entry name" value="BON"/>
    <property type="match status" value="1"/>
</dbReference>
<dbReference type="AlphaFoldDB" id="A0ABC8AWH9"/>
<evidence type="ECO:0000256" key="2">
    <source>
        <dbReference type="PROSITE-ProRule" id="PRU00703"/>
    </source>
</evidence>
<evidence type="ECO:0000313" key="7">
    <source>
        <dbReference type="Proteomes" id="UP000180166"/>
    </source>
</evidence>
<accession>A0ABC8AWH9</accession>
<dbReference type="InterPro" id="IPR007055">
    <property type="entry name" value="BON_dom"/>
</dbReference>
<dbReference type="KEGG" id="nsr:NS506_04312"/>
<feature type="domain" description="BON" evidence="4">
    <location>
        <begin position="146"/>
        <end position="215"/>
    </location>
</feature>
<dbReference type="EMBL" id="CP017839">
    <property type="protein sequence ID" value="APA98360.1"/>
    <property type="molecule type" value="Genomic_DNA"/>
</dbReference>
<dbReference type="GeneID" id="93375201"/>
<evidence type="ECO:0000259" key="4">
    <source>
        <dbReference type="PROSITE" id="PS50914"/>
    </source>
</evidence>
<dbReference type="SMART" id="SM00116">
    <property type="entry name" value="CBS"/>
    <property type="match status" value="4"/>
</dbReference>
<dbReference type="Proteomes" id="UP000180166">
    <property type="component" value="Chromosome"/>
</dbReference>
<dbReference type="Pfam" id="PF00571">
    <property type="entry name" value="CBS"/>
    <property type="match status" value="4"/>
</dbReference>
<feature type="region of interest" description="Disordered" evidence="3">
    <location>
        <begin position="351"/>
        <end position="382"/>
    </location>
</feature>
<gene>
    <name evidence="6" type="ORF">NS506_04312</name>
</gene>
<dbReference type="InterPro" id="IPR051257">
    <property type="entry name" value="Diverse_CBS-Domain"/>
</dbReference>
<protein>
    <submittedName>
        <fullName evidence="6">Hypoxic response protein</fullName>
    </submittedName>
</protein>
<dbReference type="PROSITE" id="PS51371">
    <property type="entry name" value="CBS"/>
    <property type="match status" value="4"/>
</dbReference>
<feature type="domain" description="CBS" evidence="5">
    <location>
        <begin position="286"/>
        <end position="343"/>
    </location>
</feature>
<proteinExistence type="predicted"/>
<dbReference type="PANTHER" id="PTHR43080">
    <property type="entry name" value="CBS DOMAIN-CONTAINING PROTEIN CBSX3, MITOCHONDRIAL"/>
    <property type="match status" value="1"/>
</dbReference>
<organism evidence="6 7">
    <name type="scientific">Nocardia seriolae</name>
    <dbReference type="NCBI Taxonomy" id="37332"/>
    <lineage>
        <taxon>Bacteria</taxon>
        <taxon>Bacillati</taxon>
        <taxon>Actinomycetota</taxon>
        <taxon>Actinomycetes</taxon>
        <taxon>Mycobacteriales</taxon>
        <taxon>Nocardiaceae</taxon>
        <taxon>Nocardia</taxon>
    </lineage>
</organism>
<dbReference type="PROSITE" id="PS50914">
    <property type="entry name" value="BON"/>
    <property type="match status" value="1"/>
</dbReference>
<dbReference type="RefSeq" id="WP_158660808.1">
    <property type="nucleotide sequence ID" value="NZ_BAAARX010000002.1"/>
</dbReference>
<evidence type="ECO:0000256" key="1">
    <source>
        <dbReference type="ARBA" id="ARBA00023122"/>
    </source>
</evidence>
<dbReference type="CDD" id="cd04586">
    <property type="entry name" value="CBS_pair_BON_assoc"/>
    <property type="match status" value="1"/>
</dbReference>
<dbReference type="Gene3D" id="3.10.580.10">
    <property type="entry name" value="CBS-domain"/>
    <property type="match status" value="2"/>
</dbReference>
<sequence>MRHKTIADVMTREVVAVRADTPLPEIVRILAAHRISGAPVLDADGRVVGVVSESDLLRSRARAGRANRSSRWTRLLRKAVRPGQAARTAAELMSAPAVTVSPNAGLAMAAATLARHGVNRAPVIGDDGVLAGIVSRKDLLSVYGRPDAEMADEIRREVLEKGMWLTRSDATVVVREGIATLRGTVEGQGTVDVITALTGAVDGVIDVHNEITADTARGIMHDGVETISESASVAQAAVRMRDSDIGALPVVDAFGDAVGMVTDRDLLVGCLAVGADPHHTRVGSIMTAHLRTVPSGGNIAEALNIMREYRVRRLPVSENNRLIGIITEADLARHLPASAVGRLVGEICMRAGDQPFPPTTTGSAVSSDRGRPWRQPNEEFQP</sequence>
<dbReference type="InterPro" id="IPR000644">
    <property type="entry name" value="CBS_dom"/>
</dbReference>